<feature type="signal peptide" evidence="1">
    <location>
        <begin position="1"/>
        <end position="26"/>
    </location>
</feature>
<evidence type="ECO:0000313" key="2">
    <source>
        <dbReference type="EMBL" id="KID85614.1"/>
    </source>
</evidence>
<evidence type="ECO:0000256" key="1">
    <source>
        <dbReference type="SAM" id="SignalP"/>
    </source>
</evidence>
<reference evidence="2 3" key="1">
    <citation type="journal article" date="2014" name="Proc. Natl. Acad. Sci. U.S.A.">
        <title>Trajectory and genomic determinants of fungal-pathogen speciation and host adaptation.</title>
        <authorList>
            <person name="Hu X."/>
            <person name="Xiao G."/>
            <person name="Zheng P."/>
            <person name="Shang Y."/>
            <person name="Su Y."/>
            <person name="Zhang X."/>
            <person name="Liu X."/>
            <person name="Zhan S."/>
            <person name="St Leger R.J."/>
            <person name="Wang C."/>
        </authorList>
    </citation>
    <scope>NUCLEOTIDE SEQUENCE [LARGE SCALE GENOMIC DNA]</scope>
    <source>
        <strain evidence="2 3">ARSEF 977</strain>
    </source>
</reference>
<comment type="caution">
    <text evidence="2">The sequence shown here is derived from an EMBL/GenBank/DDBJ whole genome shotgun (WGS) entry which is preliminary data.</text>
</comment>
<feature type="chain" id="PRO_5002106079" evidence="1">
    <location>
        <begin position="27"/>
        <end position="151"/>
    </location>
</feature>
<dbReference type="HOGENOM" id="CLU_1731914_0_0_1"/>
<dbReference type="AlphaFoldDB" id="A0A0B4I0C2"/>
<dbReference type="Proteomes" id="UP000031192">
    <property type="component" value="Unassembled WGS sequence"/>
</dbReference>
<keyword evidence="1" id="KW-0732">Signal</keyword>
<accession>A0A0B4I0C2</accession>
<proteinExistence type="predicted"/>
<gene>
    <name evidence="2" type="ORF">MGU_07151</name>
</gene>
<dbReference type="OrthoDB" id="10467363at2759"/>
<dbReference type="EMBL" id="AZNH01000028">
    <property type="protein sequence ID" value="KID85614.1"/>
    <property type="molecule type" value="Genomic_DNA"/>
</dbReference>
<sequence>MKAAAVTLASLAAPALALASARPGEGFRILRRANIWDDFCNQAFKDAQAKCREERNGGGFDECYVVGQDASMECLVDHSKVPDASDAVHVQCRAEAVKGARACFDGGFQKSWGTCYNEQLKAYPDCVKKDKVTTTSGQSQSPAATASTVCG</sequence>
<protein>
    <submittedName>
        <fullName evidence="2">Uncharacterized protein</fullName>
    </submittedName>
</protein>
<evidence type="ECO:0000313" key="3">
    <source>
        <dbReference type="Proteomes" id="UP000031192"/>
    </source>
</evidence>
<keyword evidence="3" id="KW-1185">Reference proteome</keyword>
<name>A0A0B4I0C2_METGA</name>
<organism evidence="2 3">
    <name type="scientific">Metarhizium guizhouense (strain ARSEF 977)</name>
    <dbReference type="NCBI Taxonomy" id="1276136"/>
    <lineage>
        <taxon>Eukaryota</taxon>
        <taxon>Fungi</taxon>
        <taxon>Dikarya</taxon>
        <taxon>Ascomycota</taxon>
        <taxon>Pezizomycotina</taxon>
        <taxon>Sordariomycetes</taxon>
        <taxon>Hypocreomycetidae</taxon>
        <taxon>Hypocreales</taxon>
        <taxon>Clavicipitaceae</taxon>
        <taxon>Metarhizium</taxon>
    </lineage>
</organism>